<keyword evidence="2" id="KW-0812">Transmembrane</keyword>
<feature type="transmembrane region" description="Helical" evidence="2">
    <location>
        <begin position="603"/>
        <end position="622"/>
    </location>
</feature>
<dbReference type="Proteomes" id="UP000274841">
    <property type="component" value="Chromosome"/>
</dbReference>
<evidence type="ECO:0000256" key="2">
    <source>
        <dbReference type="SAM" id="Phobius"/>
    </source>
</evidence>
<dbReference type="Pfam" id="PF00415">
    <property type="entry name" value="RCC1"/>
    <property type="match status" value="1"/>
</dbReference>
<dbReference type="PRINTS" id="PR00633">
    <property type="entry name" value="RCCNDNSATION"/>
</dbReference>
<keyword evidence="3" id="KW-0732">Signal</keyword>
<dbReference type="SUPFAM" id="SSF50985">
    <property type="entry name" value="RCC1/BLIP-II"/>
    <property type="match status" value="2"/>
</dbReference>
<dbReference type="InterPro" id="IPR000408">
    <property type="entry name" value="Reg_chr_condens"/>
</dbReference>
<dbReference type="PANTHER" id="PTHR45622">
    <property type="entry name" value="UBIQUITIN-PROTEIN LIGASE E3A-RELATED"/>
    <property type="match status" value="1"/>
</dbReference>
<dbReference type="EC" id="3.2.1.4" evidence="5"/>
<dbReference type="InterPro" id="IPR013783">
    <property type="entry name" value="Ig-like_fold"/>
</dbReference>
<protein>
    <submittedName>
        <fullName evidence="5">Endoglucanase C</fullName>
        <ecNumber evidence="5">3.2.1.4</ecNumber>
    </submittedName>
</protein>
<name>A0A3Q9J425_9MICO</name>
<keyword evidence="2" id="KW-1133">Transmembrane helix</keyword>
<dbReference type="Gene3D" id="2.60.40.10">
    <property type="entry name" value="Immunoglobulins"/>
    <property type="match status" value="1"/>
</dbReference>
<sequence>MKTTTPLPGRTRRLSTIAAVAAAITVFGGAQAALADPSPNAGPTAGGTVVSDVYPVGVDFTIVDGGGSTTTALGNDGLVYSWGQNSEGQIGDGTTTDRPSPTPVLLPAGVTFTDVSVGDQHALALGSDGLVYSWGANNYGQLGDGTTVAHSIPTVVSTPPGVTFTQVMAGRYHSLALASDGSAYAWGGDNNGRLGTGSTTPTSTPTPVVMPAGVTFAKLAAGTEASAAIASNGTVYAWGGNSVGTIGDGTNTDRLVPTLVSMPAGVTVTSLSVGDAHMVAVGSDGNTYAWGSNIFGQLGDGTLVSRNEPAVVTAPAGVTFTSIVAGSASTYALTAAGTAYAWGYNAFGQLGNGSTADSPVPAAVQMPSGVTFTTIGGGVAHAVAQGSDGNTYAWGLNFAGQVGDGTTTTRLTPVPVNRDIVITGVTFGGVPGTNLTQADGTWTITTPPGCGTVDVVVSWTLFDTTDSQTFPGGFVYGTAPVVTSQPGSASIVSGASTSLTAGASGDSSPTVQWQSAADPAGPWTDVAGATSTTLDVSPTATTSYRAVFTNCNGEAITEVGTVEVRVPAVVTPPVTTSPAGGAVGPRVNTGGDIQAPVPAPLDATWLFVIAGGLLAVGARWALKGAA</sequence>
<evidence type="ECO:0000256" key="1">
    <source>
        <dbReference type="ARBA" id="ARBA00022737"/>
    </source>
</evidence>
<accession>A0A3Q9J425</accession>
<dbReference type="GO" id="GO:0006511">
    <property type="term" value="P:ubiquitin-dependent protein catabolic process"/>
    <property type="evidence" value="ECO:0007669"/>
    <property type="project" value="TreeGrafter"/>
</dbReference>
<keyword evidence="2" id="KW-0472">Membrane</keyword>
<reference evidence="5 6" key="1">
    <citation type="submission" date="2018-08" db="EMBL/GenBank/DDBJ databases">
        <title>Microbacterium oxydans strain HG3.</title>
        <authorList>
            <person name="ORTET P."/>
        </authorList>
    </citation>
    <scope>NUCLEOTIDE SEQUENCE [LARGE SCALE GENOMIC DNA]</scope>
    <source>
        <strain evidence="5 6">HG3</strain>
    </source>
</reference>
<keyword evidence="1" id="KW-0677">Repeat</keyword>
<dbReference type="GO" id="GO:0016567">
    <property type="term" value="P:protein ubiquitination"/>
    <property type="evidence" value="ECO:0007669"/>
    <property type="project" value="TreeGrafter"/>
</dbReference>
<dbReference type="GO" id="GO:0061630">
    <property type="term" value="F:ubiquitin protein ligase activity"/>
    <property type="evidence" value="ECO:0007669"/>
    <property type="project" value="TreeGrafter"/>
</dbReference>
<feature type="chain" id="PRO_5038501579" evidence="3">
    <location>
        <begin position="33"/>
        <end position="626"/>
    </location>
</feature>
<dbReference type="RefSeq" id="WP_164734064.1">
    <property type="nucleotide sequence ID" value="NZ_CP031422.1"/>
</dbReference>
<feature type="signal peptide" evidence="3">
    <location>
        <begin position="1"/>
        <end position="32"/>
    </location>
</feature>
<evidence type="ECO:0000313" key="6">
    <source>
        <dbReference type="Proteomes" id="UP000274841"/>
    </source>
</evidence>
<dbReference type="GO" id="GO:0008810">
    <property type="term" value="F:cellulase activity"/>
    <property type="evidence" value="ECO:0007669"/>
    <property type="project" value="UniProtKB-EC"/>
</dbReference>
<keyword evidence="5" id="KW-0378">Hydrolase</keyword>
<dbReference type="PANTHER" id="PTHR45622:SF76">
    <property type="entry name" value="HECT AND RLD DOMAIN CONTAINING E3 UBIQUITIN LIGASE 4, ISOFORM C"/>
    <property type="match status" value="1"/>
</dbReference>
<evidence type="ECO:0000256" key="3">
    <source>
        <dbReference type="SAM" id="SignalP"/>
    </source>
</evidence>
<gene>
    <name evidence="5" type="primary">cenC</name>
    <name evidence="5" type="ORF">CVS54_00201</name>
</gene>
<dbReference type="GO" id="GO:0005975">
    <property type="term" value="P:carbohydrate metabolic process"/>
    <property type="evidence" value="ECO:0007669"/>
    <property type="project" value="UniProtKB-ARBA"/>
</dbReference>
<dbReference type="KEGG" id="moy:CVS54_00201"/>
<evidence type="ECO:0000313" key="5">
    <source>
        <dbReference type="EMBL" id="AZS38904.1"/>
    </source>
</evidence>
<dbReference type="PROSITE" id="PS50012">
    <property type="entry name" value="RCC1_3"/>
    <property type="match status" value="7"/>
</dbReference>
<dbReference type="InterPro" id="IPR051709">
    <property type="entry name" value="Ub-ligase/GTPase-reg"/>
</dbReference>
<proteinExistence type="predicted"/>
<dbReference type="EMBL" id="CP031422">
    <property type="protein sequence ID" value="AZS38904.1"/>
    <property type="molecule type" value="Genomic_DNA"/>
</dbReference>
<dbReference type="AlphaFoldDB" id="A0A3Q9J425"/>
<dbReference type="GO" id="GO:0005737">
    <property type="term" value="C:cytoplasm"/>
    <property type="evidence" value="ECO:0007669"/>
    <property type="project" value="TreeGrafter"/>
</dbReference>
<dbReference type="InterPro" id="IPR058923">
    <property type="entry name" value="RCC1-like_dom"/>
</dbReference>
<organism evidence="5 6">
    <name type="scientific">Microbacterium oxydans</name>
    <dbReference type="NCBI Taxonomy" id="82380"/>
    <lineage>
        <taxon>Bacteria</taxon>
        <taxon>Bacillati</taxon>
        <taxon>Actinomycetota</taxon>
        <taxon>Actinomycetes</taxon>
        <taxon>Micrococcales</taxon>
        <taxon>Microbacteriaceae</taxon>
        <taxon>Microbacterium</taxon>
    </lineage>
</organism>
<dbReference type="Pfam" id="PF25390">
    <property type="entry name" value="WD40_RLD"/>
    <property type="match status" value="1"/>
</dbReference>
<dbReference type="InterPro" id="IPR009091">
    <property type="entry name" value="RCC1/BLIP-II"/>
</dbReference>
<feature type="domain" description="RCC1-like" evidence="4">
    <location>
        <begin position="58"/>
        <end position="384"/>
    </location>
</feature>
<keyword evidence="5" id="KW-0326">Glycosidase</keyword>
<dbReference type="Gene3D" id="2.130.10.30">
    <property type="entry name" value="Regulator of chromosome condensation 1/beta-lactamase-inhibitor protein II"/>
    <property type="match status" value="2"/>
</dbReference>
<evidence type="ECO:0000259" key="4">
    <source>
        <dbReference type="Pfam" id="PF25390"/>
    </source>
</evidence>